<dbReference type="GO" id="GO:0016491">
    <property type="term" value="F:oxidoreductase activity"/>
    <property type="evidence" value="ECO:0007669"/>
    <property type="project" value="UniProtKB-KW"/>
</dbReference>
<keyword evidence="2" id="KW-0274">FAD</keyword>
<evidence type="ECO:0000256" key="2">
    <source>
        <dbReference type="ARBA" id="ARBA00022827"/>
    </source>
</evidence>
<evidence type="ECO:0000256" key="1">
    <source>
        <dbReference type="ARBA" id="ARBA00022630"/>
    </source>
</evidence>
<dbReference type="EMBL" id="ML743553">
    <property type="protein sequence ID" value="KAE8142837.1"/>
    <property type="molecule type" value="Genomic_DNA"/>
</dbReference>
<evidence type="ECO:0000313" key="5">
    <source>
        <dbReference type="EMBL" id="KAE8142837.1"/>
    </source>
</evidence>
<feature type="domain" description="FAD-binding" evidence="4">
    <location>
        <begin position="35"/>
        <end position="109"/>
    </location>
</feature>
<proteinExistence type="predicted"/>
<keyword evidence="1" id="KW-0285">Flavoprotein</keyword>
<accession>A0A5N6T989</accession>
<dbReference type="OrthoDB" id="10016252at2759"/>
<dbReference type="Pfam" id="PF01494">
    <property type="entry name" value="FAD_binding_3"/>
    <property type="match status" value="1"/>
</dbReference>
<dbReference type="RefSeq" id="XP_031918900.1">
    <property type="nucleotide sequence ID" value="XM_032056605.1"/>
</dbReference>
<dbReference type="InterPro" id="IPR036188">
    <property type="entry name" value="FAD/NAD-bd_sf"/>
</dbReference>
<name>A0A5N6T989_ASPPS</name>
<dbReference type="GeneID" id="43640815"/>
<dbReference type="AlphaFoldDB" id="A0A5N6T989"/>
<dbReference type="Gene3D" id="3.50.50.60">
    <property type="entry name" value="FAD/NAD(P)-binding domain"/>
    <property type="match status" value="1"/>
</dbReference>
<reference evidence="5 6" key="1">
    <citation type="submission" date="2019-04" db="EMBL/GenBank/DDBJ databases">
        <title>Friends and foes A comparative genomics study of 23 Aspergillus species from section Flavi.</title>
        <authorList>
            <consortium name="DOE Joint Genome Institute"/>
            <person name="Kjaerbolling I."/>
            <person name="Vesth T."/>
            <person name="Frisvad J.C."/>
            <person name="Nybo J.L."/>
            <person name="Theobald S."/>
            <person name="Kildgaard S."/>
            <person name="Isbrandt T."/>
            <person name="Kuo A."/>
            <person name="Sato A."/>
            <person name="Lyhne E.K."/>
            <person name="Kogle M.E."/>
            <person name="Wiebenga A."/>
            <person name="Kun R.S."/>
            <person name="Lubbers R.J."/>
            <person name="Makela M.R."/>
            <person name="Barry K."/>
            <person name="Chovatia M."/>
            <person name="Clum A."/>
            <person name="Daum C."/>
            <person name="Haridas S."/>
            <person name="He G."/>
            <person name="LaButti K."/>
            <person name="Lipzen A."/>
            <person name="Mondo S."/>
            <person name="Riley R."/>
            <person name="Salamov A."/>
            <person name="Simmons B.A."/>
            <person name="Magnuson J.K."/>
            <person name="Henrissat B."/>
            <person name="Mortensen U.H."/>
            <person name="Larsen T.O."/>
            <person name="Devries R.P."/>
            <person name="Grigoriev I.V."/>
            <person name="Machida M."/>
            <person name="Baker S.E."/>
            <person name="Andersen M.R."/>
        </authorList>
    </citation>
    <scope>NUCLEOTIDE SEQUENCE [LARGE SCALE GENOMIC DNA]</scope>
    <source>
        <strain evidence="5 6">CBS 117625</strain>
    </source>
</reference>
<organism evidence="5 6">
    <name type="scientific">Aspergillus pseudotamarii</name>
    <dbReference type="NCBI Taxonomy" id="132259"/>
    <lineage>
        <taxon>Eukaryota</taxon>
        <taxon>Fungi</taxon>
        <taxon>Dikarya</taxon>
        <taxon>Ascomycota</taxon>
        <taxon>Pezizomycotina</taxon>
        <taxon>Eurotiomycetes</taxon>
        <taxon>Eurotiomycetidae</taxon>
        <taxon>Eurotiales</taxon>
        <taxon>Aspergillaceae</taxon>
        <taxon>Aspergillus</taxon>
        <taxon>Aspergillus subgen. Circumdati</taxon>
    </lineage>
</organism>
<protein>
    <recommendedName>
        <fullName evidence="4">FAD-binding domain-containing protein</fullName>
    </recommendedName>
</protein>
<evidence type="ECO:0000256" key="3">
    <source>
        <dbReference type="ARBA" id="ARBA00023002"/>
    </source>
</evidence>
<keyword evidence="6" id="KW-1185">Reference proteome</keyword>
<dbReference type="Proteomes" id="UP000325672">
    <property type="component" value="Unassembled WGS sequence"/>
</dbReference>
<dbReference type="GO" id="GO:0071949">
    <property type="term" value="F:FAD binding"/>
    <property type="evidence" value="ECO:0007669"/>
    <property type="project" value="InterPro"/>
</dbReference>
<dbReference type="SUPFAM" id="SSF51905">
    <property type="entry name" value="FAD/NAD(P)-binding domain"/>
    <property type="match status" value="1"/>
</dbReference>
<evidence type="ECO:0000259" key="4">
    <source>
        <dbReference type="Pfam" id="PF01494"/>
    </source>
</evidence>
<evidence type="ECO:0000313" key="6">
    <source>
        <dbReference type="Proteomes" id="UP000325672"/>
    </source>
</evidence>
<gene>
    <name evidence="5" type="ORF">BDV38DRAFT_267495</name>
</gene>
<keyword evidence="3" id="KW-0560">Oxidoreductase</keyword>
<dbReference type="InterPro" id="IPR002938">
    <property type="entry name" value="FAD-bd"/>
</dbReference>
<sequence length="219" mass="25528">MGRFNFIGGTEPVFKKNPIPALDYSTVRTGHIGFLCHKQPTLEGNLRKAVSHSTFCTLRSELTVYELCEDVQWIYCRYQDAQGAERRIRAPFFVGADGKTGFSRKQYLEAKCVHMEKVTEYFYQETWVALNWRITLPTPESHPEFPLWTLGYTPEQVYDLFFPYELRFICNPNRPAVCGWFGLQADRLWRFEFVVRPGEDGYEMAKPESIKKVPLCDTP</sequence>